<keyword evidence="3" id="KW-0812">Transmembrane</keyword>
<dbReference type="AlphaFoldDB" id="A0A8E7B3M6"/>
<reference evidence="5 6" key="1">
    <citation type="submission" date="2021-05" db="EMBL/GenBank/DDBJ databases">
        <title>A novel Methanospirillum isolate from a pyrite-forming mixed culture.</title>
        <authorList>
            <person name="Bunk B."/>
            <person name="Sproer C."/>
            <person name="Spring S."/>
            <person name="Pester M."/>
        </authorList>
    </citation>
    <scope>NUCLEOTIDE SEQUENCE [LARGE SCALE GENOMIC DNA]</scope>
    <source>
        <strain evidence="5 6">J.3.6.1-F.2.7.3</strain>
    </source>
</reference>
<organism evidence="5 6">
    <name type="scientific">Methanospirillum purgamenti</name>
    <dbReference type="NCBI Taxonomy" id="2834276"/>
    <lineage>
        <taxon>Archaea</taxon>
        <taxon>Methanobacteriati</taxon>
        <taxon>Methanobacteriota</taxon>
        <taxon>Stenosarchaea group</taxon>
        <taxon>Methanomicrobia</taxon>
        <taxon>Methanomicrobiales</taxon>
        <taxon>Methanospirillaceae</taxon>
        <taxon>Methanospirillum</taxon>
    </lineage>
</organism>
<dbReference type="EMBL" id="CP075546">
    <property type="protein sequence ID" value="QVV89766.1"/>
    <property type="molecule type" value="Genomic_DNA"/>
</dbReference>
<dbReference type="GeneID" id="65096413"/>
<proteinExistence type="predicted"/>
<evidence type="ECO:0000256" key="2">
    <source>
        <dbReference type="ARBA" id="ARBA00022704"/>
    </source>
</evidence>
<keyword evidence="3" id="KW-1133">Transmembrane helix</keyword>
<dbReference type="KEGG" id="mrtj:KHC33_04475"/>
<keyword evidence="2" id="KW-0789">Thiol protease inhibitor</keyword>
<keyword evidence="3" id="KW-0472">Membrane</keyword>
<evidence type="ECO:0000259" key="4">
    <source>
        <dbReference type="Pfam" id="PF09394"/>
    </source>
</evidence>
<evidence type="ECO:0000313" key="5">
    <source>
        <dbReference type="EMBL" id="QVV89766.1"/>
    </source>
</evidence>
<name>A0A8E7B3M6_9EURY</name>
<gene>
    <name evidence="5" type="ORF">KHC33_04475</name>
</gene>
<keyword evidence="1" id="KW-0646">Protease inhibitor</keyword>
<dbReference type="SUPFAM" id="SSF141066">
    <property type="entry name" value="ICP-like"/>
    <property type="match status" value="1"/>
</dbReference>
<dbReference type="GO" id="GO:0004869">
    <property type="term" value="F:cysteine-type endopeptidase inhibitor activity"/>
    <property type="evidence" value="ECO:0007669"/>
    <property type="project" value="UniProtKB-KW"/>
</dbReference>
<evidence type="ECO:0000256" key="1">
    <source>
        <dbReference type="ARBA" id="ARBA00022690"/>
    </source>
</evidence>
<dbReference type="Pfam" id="PF09394">
    <property type="entry name" value="Inhibitor_I42"/>
    <property type="match status" value="1"/>
</dbReference>
<keyword evidence="6" id="KW-1185">Reference proteome</keyword>
<feature type="domain" description="Proteinase inhibitor I42 chagasin" evidence="4">
    <location>
        <begin position="63"/>
        <end position="133"/>
    </location>
</feature>
<protein>
    <submittedName>
        <fullName evidence="5">Protease inhibitor I42 family protein</fullName>
    </submittedName>
</protein>
<evidence type="ECO:0000313" key="6">
    <source>
        <dbReference type="Proteomes" id="UP000680656"/>
    </source>
</evidence>
<evidence type="ECO:0000256" key="3">
    <source>
        <dbReference type="SAM" id="Phobius"/>
    </source>
</evidence>
<dbReference type="Proteomes" id="UP000680656">
    <property type="component" value="Chromosome"/>
</dbReference>
<feature type="transmembrane region" description="Helical" evidence="3">
    <location>
        <begin position="12"/>
        <end position="31"/>
    </location>
</feature>
<dbReference type="InterPro" id="IPR036331">
    <property type="entry name" value="Chagasin-like_sf"/>
</dbReference>
<accession>A0A8E7B3M6</accession>
<sequence length="164" mass="18759">MFHQIQFRKKKINLKIVFFIGLCIFFLISSGCVQTNTGYTIRPEAFTNPPDIYADENSMQVTLPLNGTMLVSYPWTPEDGRYWRISVTSGLFVTGDRYVLYPPDMPVAVSGTRQWMVKAIAPGDHMFMGNLRPRTTSWNQEIVQQRLNVIVVDDAEMTQSTEVL</sequence>
<dbReference type="InterPro" id="IPR018990">
    <property type="entry name" value="Prot_inh_I42_chagasin"/>
</dbReference>
<dbReference type="RefSeq" id="WP_214420554.1">
    <property type="nucleotide sequence ID" value="NZ_CP075546.1"/>
</dbReference>